<dbReference type="Gene3D" id="3.20.20.105">
    <property type="entry name" value="Queuine tRNA-ribosyltransferase-like"/>
    <property type="match status" value="1"/>
</dbReference>
<keyword evidence="1" id="KW-0479">Metal-binding</keyword>
<dbReference type="InterPro" id="IPR002616">
    <property type="entry name" value="tRNA_ribo_trans-like"/>
</dbReference>
<evidence type="ECO:0000259" key="3">
    <source>
        <dbReference type="Pfam" id="PF01702"/>
    </source>
</evidence>
<sequence length="231" mass="26222">MLQPGENTVAKLGGLHKMMGWNGPMLTDSGGYQIFSLGHGSVSEEIKGIRKKQKTLIKINEDGAIFRSYINGKTYCLTPEKSIQIQQKLDRFLAQIIEKREKIKDLNNNYKGDQLGREISKLLNAGSQKENINSNYNDGEHIFQTREEASNYPPQKKDINSNSVRGNYNDGESIFQTVQEARNYHRQKKGIDSNPVSKKPLAPPVPPKNYTEKVTQNRNNNIIERGGRRFV</sequence>
<feature type="region of interest" description="Disordered" evidence="2">
    <location>
        <begin position="185"/>
        <end position="212"/>
    </location>
</feature>
<dbReference type="SUPFAM" id="SSF51713">
    <property type="entry name" value="tRNA-guanine transglycosylase"/>
    <property type="match status" value="1"/>
</dbReference>
<evidence type="ECO:0000313" key="4">
    <source>
        <dbReference type="EMBL" id="GFR24463.1"/>
    </source>
</evidence>
<feature type="domain" description="tRNA-guanine(15) transglycosylase-like" evidence="3">
    <location>
        <begin position="2"/>
        <end position="90"/>
    </location>
</feature>
<dbReference type="PANTHER" id="PTHR43468:SF1">
    <property type="entry name" value="TRNA-GUANOSINE(34) QUEUINE TRANSGLYCOSYLASE"/>
    <property type="match status" value="1"/>
</dbReference>
<gene>
    <name evidence="4" type="primary">tgt</name>
    <name evidence="4" type="ORF">TNCT_413591</name>
</gene>
<dbReference type="NCBIfam" id="TIGR00449">
    <property type="entry name" value="tgt_general"/>
    <property type="match status" value="1"/>
</dbReference>
<dbReference type="OrthoDB" id="10249838at2759"/>
<evidence type="ECO:0000313" key="5">
    <source>
        <dbReference type="Proteomes" id="UP000887116"/>
    </source>
</evidence>
<keyword evidence="5" id="KW-1185">Reference proteome</keyword>
<dbReference type="EMBL" id="BMAO01008523">
    <property type="protein sequence ID" value="GFR24463.1"/>
    <property type="molecule type" value="Genomic_DNA"/>
</dbReference>
<accession>A0A8X6HJ10</accession>
<reference evidence="4" key="1">
    <citation type="submission" date="2020-07" db="EMBL/GenBank/DDBJ databases">
        <title>Multicomponent nature underlies the extraordinary mechanical properties of spider dragline silk.</title>
        <authorList>
            <person name="Kono N."/>
            <person name="Nakamura H."/>
            <person name="Mori M."/>
            <person name="Yoshida Y."/>
            <person name="Ohtoshi R."/>
            <person name="Malay A.D."/>
            <person name="Moran D.A.P."/>
            <person name="Tomita M."/>
            <person name="Numata K."/>
            <person name="Arakawa K."/>
        </authorList>
    </citation>
    <scope>NUCLEOTIDE SEQUENCE</scope>
</reference>
<organism evidence="4 5">
    <name type="scientific">Trichonephila clavata</name>
    <name type="common">Joro spider</name>
    <name type="synonym">Nephila clavata</name>
    <dbReference type="NCBI Taxonomy" id="2740835"/>
    <lineage>
        <taxon>Eukaryota</taxon>
        <taxon>Metazoa</taxon>
        <taxon>Ecdysozoa</taxon>
        <taxon>Arthropoda</taxon>
        <taxon>Chelicerata</taxon>
        <taxon>Arachnida</taxon>
        <taxon>Araneae</taxon>
        <taxon>Araneomorphae</taxon>
        <taxon>Entelegynae</taxon>
        <taxon>Araneoidea</taxon>
        <taxon>Nephilidae</taxon>
        <taxon>Trichonephila</taxon>
    </lineage>
</organism>
<name>A0A8X6HJ10_TRICU</name>
<evidence type="ECO:0000256" key="2">
    <source>
        <dbReference type="SAM" id="MobiDB-lite"/>
    </source>
</evidence>
<dbReference type="Proteomes" id="UP000887116">
    <property type="component" value="Unassembled WGS sequence"/>
</dbReference>
<dbReference type="AlphaFoldDB" id="A0A8X6HJ10"/>
<dbReference type="InterPro" id="IPR036511">
    <property type="entry name" value="TGT-like_sf"/>
</dbReference>
<protein>
    <submittedName>
        <fullName evidence="4">Queuine tRNA-ribosyltransferase</fullName>
    </submittedName>
</protein>
<proteinExistence type="predicted"/>
<dbReference type="PANTHER" id="PTHR43468">
    <property type="match status" value="1"/>
</dbReference>
<comment type="caution">
    <text evidence="4">The sequence shown here is derived from an EMBL/GenBank/DDBJ whole genome shotgun (WGS) entry which is preliminary data.</text>
</comment>
<feature type="region of interest" description="Disordered" evidence="2">
    <location>
        <begin position="149"/>
        <end position="170"/>
    </location>
</feature>
<dbReference type="GO" id="GO:0006400">
    <property type="term" value="P:tRNA modification"/>
    <property type="evidence" value="ECO:0007669"/>
    <property type="project" value="InterPro"/>
</dbReference>
<dbReference type="GO" id="GO:0046872">
    <property type="term" value="F:metal ion binding"/>
    <property type="evidence" value="ECO:0007669"/>
    <property type="project" value="UniProtKB-KW"/>
</dbReference>
<feature type="compositionally biased region" description="Basic and acidic residues" evidence="2">
    <location>
        <begin position="149"/>
        <end position="159"/>
    </location>
</feature>
<evidence type="ECO:0000256" key="1">
    <source>
        <dbReference type="ARBA" id="ARBA00022723"/>
    </source>
</evidence>
<dbReference type="Pfam" id="PF01702">
    <property type="entry name" value="TGT"/>
    <property type="match status" value="1"/>
</dbReference>